<dbReference type="AlphaFoldDB" id="A0AAV6U9W0"/>
<dbReference type="Proteomes" id="UP000827092">
    <property type="component" value="Unassembled WGS sequence"/>
</dbReference>
<keyword evidence="3" id="KW-1185">Reference proteome</keyword>
<comment type="caution">
    <text evidence="2">The sequence shown here is derived from an EMBL/GenBank/DDBJ whole genome shotgun (WGS) entry which is preliminary data.</text>
</comment>
<sequence length="272" mass="31120">MIKNRRFLPVDQITVCIETLISGEEGLRMTPAEGYRPVSVLTDRDSPFLAFLQLFGGERLAAMHIVTKKELSKSEINKSILRRRDRQAAESTEFILFAAKVLEINRITSNHSICLRKRYGERVVTAQLASNKEYVDGVLQDDNAFRVIHGVRNSSHHWHQEGLRVRAMVRQFGLPHIFLTISAAEIKWMELIVILKKVLYGETISEEQAREISDQDKATLIQRDPIVPVTSIIDFIPCSKPLNLLKDLLATDKFYTTFIRSSFNTEDHHTST</sequence>
<dbReference type="Pfam" id="PF14214">
    <property type="entry name" value="Helitron_like_N"/>
    <property type="match status" value="1"/>
</dbReference>
<dbReference type="InterPro" id="IPR025476">
    <property type="entry name" value="Helitron_helicase-like"/>
</dbReference>
<evidence type="ECO:0000259" key="1">
    <source>
        <dbReference type="Pfam" id="PF14214"/>
    </source>
</evidence>
<organism evidence="2 3">
    <name type="scientific">Oedothorax gibbosus</name>
    <dbReference type="NCBI Taxonomy" id="931172"/>
    <lineage>
        <taxon>Eukaryota</taxon>
        <taxon>Metazoa</taxon>
        <taxon>Ecdysozoa</taxon>
        <taxon>Arthropoda</taxon>
        <taxon>Chelicerata</taxon>
        <taxon>Arachnida</taxon>
        <taxon>Araneae</taxon>
        <taxon>Araneomorphae</taxon>
        <taxon>Entelegynae</taxon>
        <taxon>Araneoidea</taxon>
        <taxon>Linyphiidae</taxon>
        <taxon>Erigoninae</taxon>
        <taxon>Oedothorax</taxon>
    </lineage>
</organism>
<accession>A0AAV6U9W0</accession>
<gene>
    <name evidence="2" type="ORF">JTE90_024752</name>
</gene>
<reference evidence="2 3" key="1">
    <citation type="journal article" date="2022" name="Nat. Ecol. Evol.">
        <title>A masculinizing supergene underlies an exaggerated male reproductive morph in a spider.</title>
        <authorList>
            <person name="Hendrickx F."/>
            <person name="De Corte Z."/>
            <person name="Sonet G."/>
            <person name="Van Belleghem S.M."/>
            <person name="Kostlbacher S."/>
            <person name="Vangestel C."/>
        </authorList>
    </citation>
    <scope>NUCLEOTIDE SEQUENCE [LARGE SCALE GENOMIC DNA]</scope>
    <source>
        <strain evidence="2">W744_W776</strain>
    </source>
</reference>
<name>A0AAV6U9W0_9ARAC</name>
<dbReference type="EMBL" id="JAFNEN010000539">
    <property type="protein sequence ID" value="KAG8181004.1"/>
    <property type="molecule type" value="Genomic_DNA"/>
</dbReference>
<evidence type="ECO:0000313" key="3">
    <source>
        <dbReference type="Proteomes" id="UP000827092"/>
    </source>
</evidence>
<proteinExistence type="predicted"/>
<feature type="domain" description="Helitron helicase-like" evidence="1">
    <location>
        <begin position="132"/>
        <end position="202"/>
    </location>
</feature>
<protein>
    <recommendedName>
        <fullName evidence="1">Helitron helicase-like domain-containing protein</fullName>
    </recommendedName>
</protein>
<evidence type="ECO:0000313" key="2">
    <source>
        <dbReference type="EMBL" id="KAG8181004.1"/>
    </source>
</evidence>